<organism evidence="1">
    <name type="scientific">Anguilla anguilla</name>
    <name type="common">European freshwater eel</name>
    <name type="synonym">Muraena anguilla</name>
    <dbReference type="NCBI Taxonomy" id="7936"/>
    <lineage>
        <taxon>Eukaryota</taxon>
        <taxon>Metazoa</taxon>
        <taxon>Chordata</taxon>
        <taxon>Craniata</taxon>
        <taxon>Vertebrata</taxon>
        <taxon>Euteleostomi</taxon>
        <taxon>Actinopterygii</taxon>
        <taxon>Neopterygii</taxon>
        <taxon>Teleostei</taxon>
        <taxon>Anguilliformes</taxon>
        <taxon>Anguillidae</taxon>
        <taxon>Anguilla</taxon>
    </lineage>
</organism>
<dbReference type="AlphaFoldDB" id="A0A0E9V3X3"/>
<sequence length="60" mass="6997">MGTTPILIEEPIAQCWWHVLFKDYIMSKQQANQSPSEVDIKKSGDNEIKKKEAEWAYEVN</sequence>
<evidence type="ECO:0000313" key="1">
    <source>
        <dbReference type="EMBL" id="JAH72150.1"/>
    </source>
</evidence>
<proteinExistence type="predicted"/>
<accession>A0A0E9V3X3</accession>
<dbReference type="EMBL" id="GBXM01036427">
    <property type="protein sequence ID" value="JAH72150.1"/>
    <property type="molecule type" value="Transcribed_RNA"/>
</dbReference>
<name>A0A0E9V3X3_ANGAN</name>
<protein>
    <submittedName>
        <fullName evidence="1">Uncharacterized protein</fullName>
    </submittedName>
</protein>
<reference evidence="1" key="1">
    <citation type="submission" date="2014-11" db="EMBL/GenBank/DDBJ databases">
        <authorList>
            <person name="Amaro Gonzalez C."/>
        </authorList>
    </citation>
    <scope>NUCLEOTIDE SEQUENCE</scope>
</reference>
<reference evidence="1" key="2">
    <citation type="journal article" date="2015" name="Fish Shellfish Immunol.">
        <title>Early steps in the European eel (Anguilla anguilla)-Vibrio vulnificus interaction in the gills: Role of the RtxA13 toxin.</title>
        <authorList>
            <person name="Callol A."/>
            <person name="Pajuelo D."/>
            <person name="Ebbesson L."/>
            <person name="Teles M."/>
            <person name="MacKenzie S."/>
            <person name="Amaro C."/>
        </authorList>
    </citation>
    <scope>NUCLEOTIDE SEQUENCE</scope>
</reference>